<keyword evidence="3" id="KW-0694">RNA-binding</keyword>
<dbReference type="SUPFAM" id="SSF55174">
    <property type="entry name" value="Alpha-L RNA-binding motif"/>
    <property type="match status" value="1"/>
</dbReference>
<evidence type="ECO:0000256" key="4">
    <source>
        <dbReference type="ARBA" id="ARBA00022980"/>
    </source>
</evidence>
<dbReference type="Gene3D" id="3.10.290.10">
    <property type="entry name" value="RNA-binding S4 domain"/>
    <property type="match status" value="1"/>
</dbReference>
<dbReference type="InterPro" id="IPR036986">
    <property type="entry name" value="S4_RNA-bd_sf"/>
</dbReference>
<dbReference type="FunFam" id="3.10.290.10:FF:000001">
    <property type="entry name" value="30S ribosomal protein S4"/>
    <property type="match status" value="1"/>
</dbReference>
<dbReference type="HAMAP" id="MF_01306_B">
    <property type="entry name" value="Ribosomal_uS4_B"/>
    <property type="match status" value="1"/>
</dbReference>
<name>A0A381NHW8_9ZZZZ</name>
<accession>A0A381NHW8</accession>
<dbReference type="PROSITE" id="PS50889">
    <property type="entry name" value="S4"/>
    <property type="match status" value="1"/>
</dbReference>
<dbReference type="EMBL" id="UINC01000316">
    <property type="protein sequence ID" value="SUZ53133.1"/>
    <property type="molecule type" value="Genomic_DNA"/>
</dbReference>
<feature type="region of interest" description="Disordered" evidence="6">
    <location>
        <begin position="31"/>
        <end position="50"/>
    </location>
</feature>
<dbReference type="GO" id="GO:0006412">
    <property type="term" value="P:translation"/>
    <property type="evidence" value="ECO:0007669"/>
    <property type="project" value="InterPro"/>
</dbReference>
<keyword evidence="4" id="KW-0689">Ribosomal protein</keyword>
<dbReference type="Pfam" id="PF01479">
    <property type="entry name" value="S4"/>
    <property type="match status" value="1"/>
</dbReference>
<keyword evidence="5" id="KW-0687">Ribonucleoprotein</keyword>
<evidence type="ECO:0000256" key="6">
    <source>
        <dbReference type="SAM" id="MobiDB-lite"/>
    </source>
</evidence>
<dbReference type="InterPro" id="IPR022801">
    <property type="entry name" value="Ribosomal_uS4"/>
</dbReference>
<keyword evidence="2" id="KW-0699">rRNA-binding</keyword>
<evidence type="ECO:0000259" key="7">
    <source>
        <dbReference type="SMART" id="SM00363"/>
    </source>
</evidence>
<dbReference type="GO" id="GO:0019843">
    <property type="term" value="F:rRNA binding"/>
    <property type="evidence" value="ECO:0007669"/>
    <property type="project" value="UniProtKB-KW"/>
</dbReference>
<dbReference type="GO" id="GO:0042274">
    <property type="term" value="P:ribosomal small subunit biogenesis"/>
    <property type="evidence" value="ECO:0007669"/>
    <property type="project" value="TreeGrafter"/>
</dbReference>
<reference evidence="9" key="1">
    <citation type="submission" date="2018-05" db="EMBL/GenBank/DDBJ databases">
        <authorList>
            <person name="Lanie J.A."/>
            <person name="Ng W.-L."/>
            <person name="Kazmierczak K.M."/>
            <person name="Andrzejewski T.M."/>
            <person name="Davidsen T.M."/>
            <person name="Wayne K.J."/>
            <person name="Tettelin H."/>
            <person name="Glass J.I."/>
            <person name="Rusch D."/>
            <person name="Podicherti R."/>
            <person name="Tsui H.-C.T."/>
            <person name="Winkler M.E."/>
        </authorList>
    </citation>
    <scope>NUCLEOTIDE SEQUENCE</scope>
</reference>
<dbReference type="Pfam" id="PF00163">
    <property type="entry name" value="Ribosomal_S4"/>
    <property type="match status" value="1"/>
</dbReference>
<evidence type="ECO:0000313" key="9">
    <source>
        <dbReference type="EMBL" id="SUZ53133.1"/>
    </source>
</evidence>
<gene>
    <name evidence="9" type="ORF">METZ01_LOCUS5987</name>
</gene>
<evidence type="ECO:0000256" key="1">
    <source>
        <dbReference type="ARBA" id="ARBA00007465"/>
    </source>
</evidence>
<evidence type="ECO:0000259" key="8">
    <source>
        <dbReference type="SMART" id="SM01390"/>
    </source>
</evidence>
<evidence type="ECO:0000256" key="3">
    <source>
        <dbReference type="ARBA" id="ARBA00022884"/>
    </source>
</evidence>
<evidence type="ECO:0000256" key="2">
    <source>
        <dbReference type="ARBA" id="ARBA00022730"/>
    </source>
</evidence>
<proteinExistence type="inferred from homology"/>
<feature type="domain" description="Small ribosomal subunit protein uS4 N-terminal" evidence="8">
    <location>
        <begin position="6"/>
        <end position="94"/>
    </location>
</feature>
<dbReference type="NCBIfam" id="TIGR01017">
    <property type="entry name" value="rpsD_bact"/>
    <property type="match status" value="1"/>
</dbReference>
<dbReference type="NCBIfam" id="NF003717">
    <property type="entry name" value="PRK05327.1"/>
    <property type="match status" value="1"/>
</dbReference>
<dbReference type="AlphaFoldDB" id="A0A381NHW8"/>
<dbReference type="CDD" id="cd00165">
    <property type="entry name" value="S4"/>
    <property type="match status" value="1"/>
</dbReference>
<dbReference type="InterPro" id="IPR005709">
    <property type="entry name" value="Ribosomal_uS4_bac-type"/>
</dbReference>
<evidence type="ECO:0000256" key="5">
    <source>
        <dbReference type="ARBA" id="ARBA00023274"/>
    </source>
</evidence>
<dbReference type="InterPro" id="IPR001912">
    <property type="entry name" value="Ribosomal_uS4_N"/>
</dbReference>
<dbReference type="GO" id="GO:0003735">
    <property type="term" value="F:structural constituent of ribosome"/>
    <property type="evidence" value="ECO:0007669"/>
    <property type="project" value="InterPro"/>
</dbReference>
<dbReference type="InterPro" id="IPR002942">
    <property type="entry name" value="S4_RNA-bd"/>
</dbReference>
<dbReference type="SMART" id="SM00363">
    <property type="entry name" value="S4"/>
    <property type="match status" value="1"/>
</dbReference>
<dbReference type="PANTHER" id="PTHR11831:SF4">
    <property type="entry name" value="SMALL RIBOSOMAL SUBUNIT PROTEIN US4M"/>
    <property type="match status" value="1"/>
</dbReference>
<comment type="similarity">
    <text evidence="1">Belongs to the universal ribosomal protein uS4 family.</text>
</comment>
<sequence length="205" mass="23660">MAKSQTTKGKIVRKFGENIFGNPKYDRLLNRKPYAPGQHGQGRRSKLSNYGTQLREKQKIKFMYGLLENQFRLNFVKADKMKGETGTNMLQLLESRLDNVAFRLGFAPSRPAARQLVSHKHFLVNNKVVNIPSYIVKQGDVIEVRDKSKKMDIILESMRRIKGDMDLSWLELDKAKLRGTFVAVPDRDEMQLTVNEQLVVELYSK</sequence>
<protein>
    <submittedName>
        <fullName evidence="9">Uncharacterized protein</fullName>
    </submittedName>
</protein>
<dbReference type="PANTHER" id="PTHR11831">
    <property type="entry name" value="30S 40S RIBOSOMAL PROTEIN"/>
    <property type="match status" value="1"/>
</dbReference>
<organism evidence="9">
    <name type="scientific">marine metagenome</name>
    <dbReference type="NCBI Taxonomy" id="408172"/>
    <lineage>
        <taxon>unclassified sequences</taxon>
        <taxon>metagenomes</taxon>
        <taxon>ecological metagenomes</taxon>
    </lineage>
</organism>
<dbReference type="GO" id="GO:0015935">
    <property type="term" value="C:small ribosomal subunit"/>
    <property type="evidence" value="ECO:0007669"/>
    <property type="project" value="InterPro"/>
</dbReference>
<feature type="domain" description="RNA-binding S4" evidence="7">
    <location>
        <begin position="95"/>
        <end position="159"/>
    </location>
</feature>
<dbReference type="SMART" id="SM01390">
    <property type="entry name" value="Ribosomal_S4"/>
    <property type="match status" value="1"/>
</dbReference>
<dbReference type="Gene3D" id="1.10.1050.10">
    <property type="entry name" value="Ribosomal Protein S4 Delta 41, Chain A, domain 1"/>
    <property type="match status" value="1"/>
</dbReference>